<dbReference type="SUPFAM" id="SSF48498">
    <property type="entry name" value="Tetracyclin repressor-like, C-terminal domain"/>
    <property type="match status" value="1"/>
</dbReference>
<dbReference type="PANTHER" id="PTHR30055">
    <property type="entry name" value="HTH-TYPE TRANSCRIPTIONAL REGULATOR RUTR"/>
    <property type="match status" value="1"/>
</dbReference>
<proteinExistence type="predicted"/>
<protein>
    <submittedName>
        <fullName evidence="4">TetR/AcrR family transcriptional regulator</fullName>
    </submittedName>
</protein>
<dbReference type="EMBL" id="CP066831">
    <property type="protein sequence ID" value="QQM45073.1"/>
    <property type="molecule type" value="Genomic_DNA"/>
</dbReference>
<feature type="domain" description="HTH tetR-type" evidence="3">
    <location>
        <begin position="1"/>
        <end position="61"/>
    </location>
</feature>
<dbReference type="RefSeq" id="WP_200399883.1">
    <property type="nucleotide sequence ID" value="NZ_CP066831.1"/>
</dbReference>
<dbReference type="SUPFAM" id="SSF46689">
    <property type="entry name" value="Homeodomain-like"/>
    <property type="match status" value="1"/>
</dbReference>
<dbReference type="InterPro" id="IPR050109">
    <property type="entry name" value="HTH-type_TetR-like_transc_reg"/>
</dbReference>
<dbReference type="Pfam" id="PF00440">
    <property type="entry name" value="TetR_N"/>
    <property type="match status" value="1"/>
</dbReference>
<evidence type="ECO:0000256" key="2">
    <source>
        <dbReference type="PROSITE-ProRule" id="PRU00335"/>
    </source>
</evidence>
<dbReference type="Pfam" id="PF17940">
    <property type="entry name" value="TetR_C_31"/>
    <property type="match status" value="1"/>
</dbReference>
<evidence type="ECO:0000313" key="4">
    <source>
        <dbReference type="EMBL" id="QQM45073.1"/>
    </source>
</evidence>
<dbReference type="InterPro" id="IPR041583">
    <property type="entry name" value="TetR_C_31"/>
</dbReference>
<dbReference type="InterPro" id="IPR001647">
    <property type="entry name" value="HTH_TetR"/>
</dbReference>
<dbReference type="GO" id="GO:0000976">
    <property type="term" value="F:transcription cis-regulatory region binding"/>
    <property type="evidence" value="ECO:0007669"/>
    <property type="project" value="TreeGrafter"/>
</dbReference>
<dbReference type="GO" id="GO:0003700">
    <property type="term" value="F:DNA-binding transcription factor activity"/>
    <property type="evidence" value="ECO:0007669"/>
    <property type="project" value="TreeGrafter"/>
</dbReference>
<dbReference type="AlphaFoldDB" id="A0A7T7RFT8"/>
<evidence type="ECO:0000313" key="5">
    <source>
        <dbReference type="Proteomes" id="UP000595636"/>
    </source>
</evidence>
<dbReference type="PANTHER" id="PTHR30055:SF219">
    <property type="entry name" value="TRANSCRIPTIONAL REGULATORY PROTEIN"/>
    <property type="match status" value="1"/>
</dbReference>
<reference evidence="4 5" key="1">
    <citation type="submission" date="2020-12" db="EMBL/GenBank/DDBJ databases">
        <title>A novel species.</title>
        <authorList>
            <person name="Li K."/>
        </authorList>
    </citation>
    <scope>NUCLEOTIDE SEQUENCE [LARGE SCALE GENOMIC DNA]</scope>
    <source>
        <strain evidence="4 5">ZYC-3</strain>
    </source>
</reference>
<sequence>MGHREQLLAGAKRCLYERGYARTTARDIVAASGTNLASIGYHFGSKEALLNAAVMEAFEEWGEELERAMPGQGGSGESGEEQLVAMWTRVTKSFQLHRPLLVASIEAFAQAEHAPELRKQLADDYERARGAMAEFIAPGDAREDNRVARAVGSLHLAMLAGLSLQWLLDGERAPTGQDMVDALRAVSQGLGDVAPDVAGATVAADDDLGSDDPVVNEA</sequence>
<dbReference type="InterPro" id="IPR009057">
    <property type="entry name" value="Homeodomain-like_sf"/>
</dbReference>
<organism evidence="4 5">
    <name type="scientific">Streptomyces liliifuscus</name>
    <dbReference type="NCBI Taxonomy" id="2797636"/>
    <lineage>
        <taxon>Bacteria</taxon>
        <taxon>Bacillati</taxon>
        <taxon>Actinomycetota</taxon>
        <taxon>Actinomycetes</taxon>
        <taxon>Kitasatosporales</taxon>
        <taxon>Streptomycetaceae</taxon>
        <taxon>Streptomyces</taxon>
    </lineage>
</organism>
<keyword evidence="5" id="KW-1185">Reference proteome</keyword>
<dbReference type="KEGG" id="slf:JEQ17_40545"/>
<accession>A0A7T7RFT8</accession>
<evidence type="ECO:0000256" key="1">
    <source>
        <dbReference type="ARBA" id="ARBA00023125"/>
    </source>
</evidence>
<feature type="DNA-binding region" description="H-T-H motif" evidence="2">
    <location>
        <begin position="24"/>
        <end position="43"/>
    </location>
</feature>
<dbReference type="Gene3D" id="1.10.357.10">
    <property type="entry name" value="Tetracycline Repressor, domain 2"/>
    <property type="match status" value="1"/>
</dbReference>
<gene>
    <name evidence="4" type="ORF">JEQ17_40545</name>
</gene>
<dbReference type="PRINTS" id="PR00455">
    <property type="entry name" value="HTHTETR"/>
</dbReference>
<dbReference type="PROSITE" id="PS50977">
    <property type="entry name" value="HTH_TETR_2"/>
    <property type="match status" value="1"/>
</dbReference>
<dbReference type="InterPro" id="IPR036271">
    <property type="entry name" value="Tet_transcr_reg_TetR-rel_C_sf"/>
</dbReference>
<name>A0A7T7RFT8_9ACTN</name>
<evidence type="ECO:0000259" key="3">
    <source>
        <dbReference type="PROSITE" id="PS50977"/>
    </source>
</evidence>
<keyword evidence="1 2" id="KW-0238">DNA-binding</keyword>
<dbReference type="Proteomes" id="UP000595636">
    <property type="component" value="Chromosome"/>
</dbReference>